<evidence type="ECO:0000313" key="1">
    <source>
        <dbReference type="EMBL" id="GMH28199.1"/>
    </source>
</evidence>
<dbReference type="AlphaFoldDB" id="A0AAD3Y5P4"/>
<protein>
    <submittedName>
        <fullName evidence="1">Uncharacterized protein</fullName>
    </submittedName>
</protein>
<accession>A0AAD3Y5P4</accession>
<organism evidence="1 2">
    <name type="scientific">Nepenthes gracilis</name>
    <name type="common">Slender pitcher plant</name>
    <dbReference type="NCBI Taxonomy" id="150966"/>
    <lineage>
        <taxon>Eukaryota</taxon>
        <taxon>Viridiplantae</taxon>
        <taxon>Streptophyta</taxon>
        <taxon>Embryophyta</taxon>
        <taxon>Tracheophyta</taxon>
        <taxon>Spermatophyta</taxon>
        <taxon>Magnoliopsida</taxon>
        <taxon>eudicotyledons</taxon>
        <taxon>Gunneridae</taxon>
        <taxon>Pentapetalae</taxon>
        <taxon>Caryophyllales</taxon>
        <taxon>Nepenthaceae</taxon>
        <taxon>Nepenthes</taxon>
    </lineage>
</organism>
<dbReference type="Proteomes" id="UP001279734">
    <property type="component" value="Unassembled WGS sequence"/>
</dbReference>
<sequence length="84" mass="8738">MDGNTTQPPNRIYQNLLRQNPHSSIRKRPLELDLAGASTGCLPRATAVGATSALGSFADVEFLVAASSSDAAEAGRNVELNIAA</sequence>
<proteinExistence type="predicted"/>
<name>A0AAD3Y5P4_NEPGR</name>
<evidence type="ECO:0000313" key="2">
    <source>
        <dbReference type="Proteomes" id="UP001279734"/>
    </source>
</evidence>
<dbReference type="EMBL" id="BSYO01000034">
    <property type="protein sequence ID" value="GMH28199.1"/>
    <property type="molecule type" value="Genomic_DNA"/>
</dbReference>
<keyword evidence="2" id="KW-1185">Reference proteome</keyword>
<gene>
    <name evidence="1" type="ORF">Nepgr_030042</name>
</gene>
<comment type="caution">
    <text evidence="1">The sequence shown here is derived from an EMBL/GenBank/DDBJ whole genome shotgun (WGS) entry which is preliminary data.</text>
</comment>
<reference evidence="1" key="1">
    <citation type="submission" date="2023-05" db="EMBL/GenBank/DDBJ databases">
        <title>Nepenthes gracilis genome sequencing.</title>
        <authorList>
            <person name="Fukushima K."/>
        </authorList>
    </citation>
    <scope>NUCLEOTIDE SEQUENCE</scope>
    <source>
        <strain evidence="1">SING2019-196</strain>
    </source>
</reference>